<dbReference type="EMBL" id="SLWB01000022">
    <property type="protein sequence ID" value="TCN61699.1"/>
    <property type="molecule type" value="Genomic_DNA"/>
</dbReference>
<keyword evidence="11" id="KW-1185">Reference proteome</keyword>
<gene>
    <name evidence="10" type="ORF">CLV25_1228</name>
</gene>
<evidence type="ECO:0000256" key="6">
    <source>
        <dbReference type="SAM" id="MobiDB-lite"/>
    </source>
</evidence>
<comment type="similarity">
    <text evidence="2">Belongs to the SusD family.</text>
</comment>
<dbReference type="CDD" id="cd08977">
    <property type="entry name" value="SusD"/>
    <property type="match status" value="1"/>
</dbReference>
<dbReference type="OrthoDB" id="617686at2"/>
<feature type="region of interest" description="Disordered" evidence="6">
    <location>
        <begin position="496"/>
        <end position="516"/>
    </location>
</feature>
<accession>A0A4R2ECP8</accession>
<sequence length="516" mass="59242">MKKILYILLVVTGGLFASCDDMLTVKSPDTLTPENFWRNKADAEKAMGSAYAMLESANDIWGFSEVRWPVEAYREDICIMGSDALNYQTWVELFNFSYTNGNSQFSSYWADNYRGINRTNQIIEKVPTIPTETFPEAEKEQILAEAKFLRAYYHMKLLLNWKEIIIRDSYIKSESELNKGLSSRDKAWDFIVADFMEATKLKAIRDAATVGRATQGAAYSYLGFAYLTRAYEEPAKKAEFLQKAIDAFDKVKGYTLVKDFISMFDGSNKNSTESIFELQFSENTDNGASYRTAIHKWMGVSEIGGWDEIQPSEMLMKEFMKEGKIATTGNYDSRLYATVFFQDPYFNDGTGKVYGDDYDNWFCEWSQDANGDWIQGPSYNKPAFRKYLPRNYSDMKKSRTGLNVPLMRYANVLLMKAEALNEQGHPELAIPLINQVRERADMPAMKGTSQAEVRAQIKHERIIEFPLENFRFYDLRRWGETKQALDAIGRTGFNPEKNSFYPIPQTELNSNSALSK</sequence>
<comment type="caution">
    <text evidence="10">The sequence shown here is derived from an EMBL/GenBank/DDBJ whole genome shotgun (WGS) entry which is preliminary data.</text>
</comment>
<organism evidence="10 11">
    <name type="scientific">Acetobacteroides hydrogenigenes</name>
    <dbReference type="NCBI Taxonomy" id="979970"/>
    <lineage>
        <taxon>Bacteria</taxon>
        <taxon>Pseudomonadati</taxon>
        <taxon>Bacteroidota</taxon>
        <taxon>Bacteroidia</taxon>
        <taxon>Bacteroidales</taxon>
        <taxon>Rikenellaceae</taxon>
        <taxon>Acetobacteroides</taxon>
    </lineage>
</organism>
<evidence type="ECO:0000259" key="9">
    <source>
        <dbReference type="Pfam" id="PF14322"/>
    </source>
</evidence>
<evidence type="ECO:0000256" key="1">
    <source>
        <dbReference type="ARBA" id="ARBA00004442"/>
    </source>
</evidence>
<dbReference type="Proteomes" id="UP000294830">
    <property type="component" value="Unassembled WGS sequence"/>
</dbReference>
<evidence type="ECO:0000256" key="5">
    <source>
        <dbReference type="ARBA" id="ARBA00023237"/>
    </source>
</evidence>
<evidence type="ECO:0000256" key="4">
    <source>
        <dbReference type="ARBA" id="ARBA00023136"/>
    </source>
</evidence>
<name>A0A4R2ECP8_9BACT</name>
<comment type="subcellular location">
    <subcellularLocation>
        <location evidence="1">Cell outer membrane</location>
    </subcellularLocation>
</comment>
<evidence type="ECO:0000259" key="8">
    <source>
        <dbReference type="Pfam" id="PF07980"/>
    </source>
</evidence>
<keyword evidence="3 7" id="KW-0732">Signal</keyword>
<dbReference type="Pfam" id="PF07980">
    <property type="entry name" value="SusD_RagB"/>
    <property type="match status" value="1"/>
</dbReference>
<evidence type="ECO:0000256" key="7">
    <source>
        <dbReference type="SAM" id="SignalP"/>
    </source>
</evidence>
<dbReference type="Pfam" id="PF14322">
    <property type="entry name" value="SusD-like_3"/>
    <property type="match status" value="1"/>
</dbReference>
<feature type="domain" description="RagB/SusD" evidence="8">
    <location>
        <begin position="272"/>
        <end position="515"/>
    </location>
</feature>
<dbReference type="PROSITE" id="PS51257">
    <property type="entry name" value="PROKAR_LIPOPROTEIN"/>
    <property type="match status" value="1"/>
</dbReference>
<keyword evidence="5" id="KW-0998">Cell outer membrane</keyword>
<evidence type="ECO:0000256" key="3">
    <source>
        <dbReference type="ARBA" id="ARBA00022729"/>
    </source>
</evidence>
<proteinExistence type="inferred from homology"/>
<feature type="chain" id="PRO_5020632493" evidence="7">
    <location>
        <begin position="18"/>
        <end position="516"/>
    </location>
</feature>
<evidence type="ECO:0000256" key="2">
    <source>
        <dbReference type="ARBA" id="ARBA00006275"/>
    </source>
</evidence>
<dbReference type="RefSeq" id="WP_131840541.1">
    <property type="nucleotide sequence ID" value="NZ_SLWB01000022.1"/>
</dbReference>
<dbReference type="GO" id="GO:0009279">
    <property type="term" value="C:cell outer membrane"/>
    <property type="evidence" value="ECO:0007669"/>
    <property type="project" value="UniProtKB-SubCell"/>
</dbReference>
<dbReference type="SUPFAM" id="SSF48452">
    <property type="entry name" value="TPR-like"/>
    <property type="match status" value="1"/>
</dbReference>
<evidence type="ECO:0000313" key="11">
    <source>
        <dbReference type="Proteomes" id="UP000294830"/>
    </source>
</evidence>
<keyword evidence="4" id="KW-0472">Membrane</keyword>
<reference evidence="10 11" key="1">
    <citation type="submission" date="2019-03" db="EMBL/GenBank/DDBJ databases">
        <title>Genomic Encyclopedia of Archaeal and Bacterial Type Strains, Phase II (KMG-II): from individual species to whole genera.</title>
        <authorList>
            <person name="Goeker M."/>
        </authorList>
    </citation>
    <scope>NUCLEOTIDE SEQUENCE [LARGE SCALE GENOMIC DNA]</scope>
    <source>
        <strain evidence="10 11">RL-C</strain>
    </source>
</reference>
<protein>
    <submittedName>
        <fullName evidence="10">Putative outer membrane starch-binding protein</fullName>
    </submittedName>
</protein>
<dbReference type="AlphaFoldDB" id="A0A4R2ECP8"/>
<dbReference type="InterPro" id="IPR012944">
    <property type="entry name" value="SusD_RagB_dom"/>
</dbReference>
<dbReference type="Gene3D" id="1.25.40.390">
    <property type="match status" value="1"/>
</dbReference>
<feature type="signal peptide" evidence="7">
    <location>
        <begin position="1"/>
        <end position="17"/>
    </location>
</feature>
<feature type="compositionally biased region" description="Polar residues" evidence="6">
    <location>
        <begin position="506"/>
        <end position="516"/>
    </location>
</feature>
<evidence type="ECO:0000313" key="10">
    <source>
        <dbReference type="EMBL" id="TCN61699.1"/>
    </source>
</evidence>
<dbReference type="InterPro" id="IPR033985">
    <property type="entry name" value="SusD-like_N"/>
</dbReference>
<feature type="domain" description="SusD-like N-terminal" evidence="9">
    <location>
        <begin position="88"/>
        <end position="227"/>
    </location>
</feature>
<dbReference type="InterPro" id="IPR011990">
    <property type="entry name" value="TPR-like_helical_dom_sf"/>
</dbReference>